<evidence type="ECO:0000256" key="1">
    <source>
        <dbReference type="SAM" id="Phobius"/>
    </source>
</evidence>
<dbReference type="EMBL" id="WJEE01000015">
    <property type="protein sequence ID" value="MRI66435.1"/>
    <property type="molecule type" value="Genomic_DNA"/>
</dbReference>
<comment type="caution">
    <text evidence="2">The sequence shown here is derived from an EMBL/GenBank/DDBJ whole genome shotgun (WGS) entry which is preliminary data.</text>
</comment>
<feature type="transmembrane region" description="Helical" evidence="1">
    <location>
        <begin position="25"/>
        <end position="51"/>
    </location>
</feature>
<keyword evidence="3" id="KW-1185">Reference proteome</keyword>
<keyword evidence="1" id="KW-1133">Transmembrane helix</keyword>
<organism evidence="2 3">
    <name type="scientific">Gracilibacillus thailandensis</name>
    <dbReference type="NCBI Taxonomy" id="563735"/>
    <lineage>
        <taxon>Bacteria</taxon>
        <taxon>Bacillati</taxon>
        <taxon>Bacillota</taxon>
        <taxon>Bacilli</taxon>
        <taxon>Bacillales</taxon>
        <taxon>Bacillaceae</taxon>
        <taxon>Gracilibacillus</taxon>
    </lineage>
</organism>
<keyword evidence="1" id="KW-0812">Transmembrane</keyword>
<protein>
    <submittedName>
        <fullName evidence="2">DUF624 domain-containing protein</fullName>
    </submittedName>
</protein>
<feature type="transmembrane region" description="Helical" evidence="1">
    <location>
        <begin position="176"/>
        <end position="198"/>
    </location>
</feature>
<reference evidence="2 3" key="1">
    <citation type="submission" date="2019-10" db="EMBL/GenBank/DDBJ databases">
        <title>Gracilibacillus salitolerans sp. nov., a moderate halophile isolated from a saline soil in northwest China.</title>
        <authorList>
            <person name="Gan L."/>
        </authorList>
    </citation>
    <scope>NUCLEOTIDE SEQUENCE [LARGE SCALE GENOMIC DNA]</scope>
    <source>
        <strain evidence="2 3">TP2-8</strain>
    </source>
</reference>
<name>A0A6N7QZX5_9BACI</name>
<evidence type="ECO:0000313" key="2">
    <source>
        <dbReference type="EMBL" id="MRI66435.1"/>
    </source>
</evidence>
<sequence>MNSDSWIGKFYQFGEAVLFLLYVNFLWIIFSCIGLIFFGLGPSTVAMFTVFRKWVMGEQGYHIGKLFWQTYRKEFLRANGITWVTGLFGLMLLTNLQYFSLPDPIWNLIVKGVFLFFAFLFFIMVVYLFPLYVHYQNSFQQYFKNAFLIAIYQPLRTIYALAALFTLYYLLATFPIFIFLFGGSLTSMVVMYITYVTFVKIEHKQKRIEEQLEAEMKTKKREWSYEKNEYLPSK</sequence>
<keyword evidence="1" id="KW-0472">Membrane</keyword>
<dbReference type="Proteomes" id="UP000435187">
    <property type="component" value="Unassembled WGS sequence"/>
</dbReference>
<proteinExistence type="predicted"/>
<dbReference type="InterPro" id="IPR006938">
    <property type="entry name" value="DUF624"/>
</dbReference>
<dbReference type="RefSeq" id="WP_153835156.1">
    <property type="nucleotide sequence ID" value="NZ_JBHUMW010000054.1"/>
</dbReference>
<feature type="transmembrane region" description="Helical" evidence="1">
    <location>
        <begin position="113"/>
        <end position="135"/>
    </location>
</feature>
<evidence type="ECO:0000313" key="3">
    <source>
        <dbReference type="Proteomes" id="UP000435187"/>
    </source>
</evidence>
<feature type="transmembrane region" description="Helical" evidence="1">
    <location>
        <begin position="75"/>
        <end position="93"/>
    </location>
</feature>
<gene>
    <name evidence="2" type="ORF">GH885_08730</name>
</gene>
<accession>A0A6N7QZX5</accession>
<dbReference type="Pfam" id="PF04854">
    <property type="entry name" value="DUF624"/>
    <property type="match status" value="1"/>
</dbReference>
<feature type="transmembrane region" description="Helical" evidence="1">
    <location>
        <begin position="147"/>
        <end position="170"/>
    </location>
</feature>
<dbReference type="AlphaFoldDB" id="A0A6N7QZX5"/>